<accession>A0ABP1PQB1</accession>
<dbReference type="SMART" id="SM00320">
    <property type="entry name" value="WD40"/>
    <property type="match status" value="4"/>
</dbReference>
<dbReference type="InterPro" id="IPR050687">
    <property type="entry name" value="Dynein_IC"/>
</dbReference>
<sequence>MPKAAVTQTQAQKNPATKVVDRDNAADPDAEEGAGVAAADDDEAIAAFFQEVKQEVKSVHVIRKVSGHQGLDVVRLGPDFVDEDYYECTPVPLWQRAQPILDYDTFLEREDDDVLVLTPIKPQTFSALFAFYRDRGPALNWDPHLTDLEEDCFYQDLIHWPSKKLTHSLPRESKKEPVPKKRVKEFKPSGDYIYKTRLTISLQECPTVMLFEIKGVMVLESDAKFEDTKKKNERYAEMVKDHIVSDTYANDYAQCFEDYTLSKHTDYKIVGCRDAGTEVHSYFIVDEYIQVAAEDARKKIIEEDNAAARALAEKARLEIPEGGWKDSDSDDSDDQGNAEILDFRTDISKYKEEEEDNRAMIMDEASDDEIAMTSDDEEYEIRQPLDVLYENKKQTERRRPPRYYPDISFSLIAMERIICMDSQQMRQADMRGLIEPEIEKAPPSVKSDEDSIKGEELDEDAMVSLLIQQHRMQEQLELHGSMDEGIPSIIMPDSQEAGDGRKDEDEDDDLLEEANAAEEAERRRQEQIKAEKEAAETAAKEAAAAAAAAAADEPEEKDEFDLAVDDLHIAAKPEDFAAAELESAADQSEAGDTLSKQGGGGAAPSTNFDVSSIAETAPDSGSKVDDQTPPTGADKPEIKTIAAPPQLRPPTPVGGRPQSGQVAAVSMIQGTADLKSAWTETDEKIDEEKKLEEEALAEVKDVIDDIPLELPMYIPEEGLSEDEDTFGSRVKKKDFTSDMAALDEVSIATTAPPPPKPSSGPKSTKGGDKPGPGGDGADSKRGSAEDDQDENKDEKKEDAIEFDDISSDETHHENSELSDHLQLTEDISSDSEASEKAGASRKRSSAAMKIFTDFGPPEENLSVSPGPHLRQYWNFKCKETAGMEITDITHHPLNENIIAASYGSFRFGDHEKEGLVCIWNAKNNRSPERMYKLRAPGTSLAFSELTPFVLAVGMLDGNIALFDVREDDATVLGATVDQKIYHGHTGPVWQIYFLIQVDSSNDDVVEESMLSLGDDGLLKRWMITKGLESTIVMKVGRSTMQVPGRREKRSESLITTLSIAYTVCFFANNSDLFLLGTEEGFIHKCSTAYKESYMTTYVGHTGPVYRVAFSDFDDQVFFSCGGDWTVKMWKLDHLVPLLTLQTGHRSIFDVTGSFFSSTLFVCATEYHIEVWDLSINTLEPVVRYKPPFAVGLRKVAFNGLLNSVIIGDDEGSLTIYGIRNFPKGPPTRNAQRELLLESLLPGYKRRKEAEEAERLKRAARASEN</sequence>
<evidence type="ECO:0000256" key="13">
    <source>
        <dbReference type="SAM" id="MobiDB-lite"/>
    </source>
</evidence>
<feature type="compositionally biased region" description="Low complexity" evidence="13">
    <location>
        <begin position="540"/>
        <end position="551"/>
    </location>
</feature>
<proteinExistence type="predicted"/>
<evidence type="ECO:0000256" key="9">
    <source>
        <dbReference type="ARBA" id="ARBA00024190"/>
    </source>
</evidence>
<evidence type="ECO:0000256" key="4">
    <source>
        <dbReference type="ARBA" id="ARBA00022737"/>
    </source>
</evidence>
<evidence type="ECO:0000256" key="3">
    <source>
        <dbReference type="ARBA" id="ARBA00022574"/>
    </source>
</evidence>
<evidence type="ECO:0000256" key="6">
    <source>
        <dbReference type="ARBA" id="ARBA00023069"/>
    </source>
</evidence>
<dbReference type="PANTHER" id="PTHR12442:SF12">
    <property type="entry name" value="DYNEIN AXONEMAL INTERMEDIATE CHAIN 4"/>
    <property type="match status" value="1"/>
</dbReference>
<keyword evidence="8" id="KW-0966">Cell projection</keyword>
<feature type="compositionally biased region" description="Basic and acidic residues" evidence="13">
    <location>
        <begin position="565"/>
        <end position="575"/>
    </location>
</feature>
<feature type="repeat" description="WD" evidence="12">
    <location>
        <begin position="1097"/>
        <end position="1132"/>
    </location>
</feature>
<dbReference type="PROSITE" id="PS50082">
    <property type="entry name" value="WD_REPEATS_2"/>
    <property type="match status" value="1"/>
</dbReference>
<gene>
    <name evidence="14" type="ORF">ODALV1_LOCUS2553</name>
</gene>
<evidence type="ECO:0000256" key="7">
    <source>
        <dbReference type="ARBA" id="ARBA00023212"/>
    </source>
</evidence>
<dbReference type="PANTHER" id="PTHR12442">
    <property type="entry name" value="DYNEIN INTERMEDIATE CHAIN"/>
    <property type="match status" value="1"/>
</dbReference>
<keyword evidence="4" id="KW-0677">Repeat</keyword>
<keyword evidence="5" id="KW-0282">Flagellum</keyword>
<feature type="region of interest" description="Disordered" evidence="13">
    <location>
        <begin position="1"/>
        <end position="36"/>
    </location>
</feature>
<keyword evidence="15" id="KW-1185">Reference proteome</keyword>
<evidence type="ECO:0000256" key="2">
    <source>
        <dbReference type="ARBA" id="ARBA00022490"/>
    </source>
</evidence>
<keyword evidence="2" id="KW-0963">Cytoplasm</keyword>
<feature type="compositionally biased region" description="Polar residues" evidence="13">
    <location>
        <begin position="604"/>
        <end position="614"/>
    </location>
</feature>
<dbReference type="InterPro" id="IPR015943">
    <property type="entry name" value="WD40/YVTN_repeat-like_dom_sf"/>
</dbReference>
<evidence type="ECO:0000256" key="5">
    <source>
        <dbReference type="ARBA" id="ARBA00022846"/>
    </source>
</evidence>
<feature type="compositionally biased region" description="Acidic residues" evidence="13">
    <location>
        <begin position="552"/>
        <end position="564"/>
    </location>
</feature>
<feature type="compositionally biased region" description="Basic and acidic residues" evidence="13">
    <location>
        <begin position="519"/>
        <end position="539"/>
    </location>
</feature>
<evidence type="ECO:0000256" key="1">
    <source>
        <dbReference type="ARBA" id="ARBA00004611"/>
    </source>
</evidence>
<reference evidence="14 15" key="1">
    <citation type="submission" date="2024-08" db="EMBL/GenBank/DDBJ databases">
        <authorList>
            <person name="Cucini C."/>
            <person name="Frati F."/>
        </authorList>
    </citation>
    <scope>NUCLEOTIDE SEQUENCE [LARGE SCALE GENOMIC DNA]</scope>
</reference>
<dbReference type="SUPFAM" id="SSF50978">
    <property type="entry name" value="WD40 repeat-like"/>
    <property type="match status" value="1"/>
</dbReference>
<organism evidence="14 15">
    <name type="scientific">Orchesella dallaii</name>
    <dbReference type="NCBI Taxonomy" id="48710"/>
    <lineage>
        <taxon>Eukaryota</taxon>
        <taxon>Metazoa</taxon>
        <taxon>Ecdysozoa</taxon>
        <taxon>Arthropoda</taxon>
        <taxon>Hexapoda</taxon>
        <taxon>Collembola</taxon>
        <taxon>Entomobryomorpha</taxon>
        <taxon>Entomobryoidea</taxon>
        <taxon>Orchesellidae</taxon>
        <taxon>Orchesellinae</taxon>
        <taxon>Orchesella</taxon>
    </lineage>
</organism>
<feature type="compositionally biased region" description="Polar residues" evidence="13">
    <location>
        <begin position="1"/>
        <end position="15"/>
    </location>
</feature>
<dbReference type="Gene3D" id="2.130.10.10">
    <property type="entry name" value="YVTN repeat-like/Quinoprotein amine dehydrogenase"/>
    <property type="match status" value="2"/>
</dbReference>
<dbReference type="Pfam" id="PF00400">
    <property type="entry name" value="WD40"/>
    <property type="match status" value="1"/>
</dbReference>
<evidence type="ECO:0000256" key="11">
    <source>
        <dbReference type="ARBA" id="ARBA00041557"/>
    </source>
</evidence>
<name>A0ABP1PQB1_9HEXA</name>
<feature type="compositionally biased region" description="Basic and acidic residues" evidence="13">
    <location>
        <begin position="808"/>
        <end position="823"/>
    </location>
</feature>
<dbReference type="EMBL" id="CAXLJM020000007">
    <property type="protein sequence ID" value="CAL8073245.1"/>
    <property type="molecule type" value="Genomic_DNA"/>
</dbReference>
<evidence type="ECO:0000256" key="12">
    <source>
        <dbReference type="PROSITE-ProRule" id="PRU00221"/>
    </source>
</evidence>
<feature type="region of interest" description="Disordered" evidence="13">
    <location>
        <begin position="482"/>
        <end position="661"/>
    </location>
</feature>
<dbReference type="Proteomes" id="UP001642540">
    <property type="component" value="Unassembled WGS sequence"/>
</dbReference>
<evidence type="ECO:0000256" key="10">
    <source>
        <dbReference type="ARBA" id="ARBA00040002"/>
    </source>
</evidence>
<keyword evidence="3 12" id="KW-0853">WD repeat</keyword>
<evidence type="ECO:0000313" key="15">
    <source>
        <dbReference type="Proteomes" id="UP001642540"/>
    </source>
</evidence>
<protein>
    <recommendedName>
        <fullName evidence="10">Dynein axonemal intermediate chain 4</fullName>
    </recommendedName>
    <alternativeName>
        <fullName evidence="11">WD repeat-containing protein 78</fullName>
    </alternativeName>
</protein>
<comment type="caution">
    <text evidence="14">The sequence shown here is derived from an EMBL/GenBank/DDBJ whole genome shotgun (WGS) entry which is preliminary data.</text>
</comment>
<dbReference type="InterPro" id="IPR001680">
    <property type="entry name" value="WD40_rpt"/>
</dbReference>
<feature type="compositionally biased region" description="Acidic residues" evidence="13">
    <location>
        <begin position="504"/>
        <end position="518"/>
    </location>
</feature>
<keyword evidence="7" id="KW-0206">Cytoskeleton</keyword>
<feature type="region of interest" description="Disordered" evidence="13">
    <location>
        <begin position="741"/>
        <end position="845"/>
    </location>
</feature>
<evidence type="ECO:0000256" key="8">
    <source>
        <dbReference type="ARBA" id="ARBA00023273"/>
    </source>
</evidence>
<dbReference type="InterPro" id="IPR036322">
    <property type="entry name" value="WD40_repeat_dom_sf"/>
</dbReference>
<keyword evidence="6" id="KW-0969">Cilium</keyword>
<comment type="subcellular location">
    <subcellularLocation>
        <location evidence="1">Cytoplasm</location>
        <location evidence="1">Cytoskeleton</location>
        <location evidence="1">Flagellum axoneme</location>
    </subcellularLocation>
    <subcellularLocation>
        <location evidence="9">Dynein axonemal particle</location>
    </subcellularLocation>
</comment>
<evidence type="ECO:0000313" key="14">
    <source>
        <dbReference type="EMBL" id="CAL8073245.1"/>
    </source>
</evidence>